<evidence type="ECO:0000259" key="1">
    <source>
        <dbReference type="PROSITE" id="PS50234"/>
    </source>
</evidence>
<organism evidence="2 3">
    <name type="scientific">Xenotaenia resolanae</name>
    <dbReference type="NCBI Taxonomy" id="208358"/>
    <lineage>
        <taxon>Eukaryota</taxon>
        <taxon>Metazoa</taxon>
        <taxon>Chordata</taxon>
        <taxon>Craniata</taxon>
        <taxon>Vertebrata</taxon>
        <taxon>Euteleostomi</taxon>
        <taxon>Actinopterygii</taxon>
        <taxon>Neopterygii</taxon>
        <taxon>Teleostei</taxon>
        <taxon>Neoteleostei</taxon>
        <taxon>Acanthomorphata</taxon>
        <taxon>Ovalentaria</taxon>
        <taxon>Atherinomorphae</taxon>
        <taxon>Cyprinodontiformes</taxon>
        <taxon>Goodeidae</taxon>
        <taxon>Xenotaenia</taxon>
    </lineage>
</organism>
<dbReference type="Proteomes" id="UP001444071">
    <property type="component" value="Unassembled WGS sequence"/>
</dbReference>
<proteinExistence type="predicted"/>
<dbReference type="EMBL" id="JAHRIM010034446">
    <property type="protein sequence ID" value="MEQ2265879.1"/>
    <property type="molecule type" value="Genomic_DNA"/>
</dbReference>
<name>A0ABV0W8T6_9TELE</name>
<feature type="domain" description="VWFA" evidence="1">
    <location>
        <begin position="72"/>
        <end position="248"/>
    </location>
</feature>
<dbReference type="InterPro" id="IPR002035">
    <property type="entry name" value="VWF_A"/>
</dbReference>
<dbReference type="InterPro" id="IPR036465">
    <property type="entry name" value="vWFA_dom_sf"/>
</dbReference>
<dbReference type="SMART" id="SM00327">
    <property type="entry name" value="VWA"/>
    <property type="match status" value="1"/>
</dbReference>
<dbReference type="InterPro" id="IPR050525">
    <property type="entry name" value="ECM_Assembly_Org"/>
</dbReference>
<dbReference type="Pfam" id="PF00092">
    <property type="entry name" value="VWA"/>
    <property type="match status" value="1"/>
</dbReference>
<accession>A0ABV0W8T6</accession>
<dbReference type="PROSITE" id="PS50234">
    <property type="entry name" value="VWFA"/>
    <property type="match status" value="1"/>
</dbReference>
<dbReference type="SUPFAM" id="SSF53300">
    <property type="entry name" value="vWA-like"/>
    <property type="match status" value="1"/>
</dbReference>
<evidence type="ECO:0000313" key="2">
    <source>
        <dbReference type="EMBL" id="MEQ2265879.1"/>
    </source>
</evidence>
<evidence type="ECO:0000313" key="3">
    <source>
        <dbReference type="Proteomes" id="UP001444071"/>
    </source>
</evidence>
<dbReference type="PANTHER" id="PTHR24020:SF13">
    <property type="entry name" value="COLLAGEN ALPHA-3(VI) CHAIN"/>
    <property type="match status" value="1"/>
</dbReference>
<gene>
    <name evidence="2" type="ORF">XENORESO_014030</name>
</gene>
<dbReference type="PANTHER" id="PTHR24020">
    <property type="entry name" value="COLLAGEN ALPHA"/>
    <property type="match status" value="1"/>
</dbReference>
<dbReference type="PRINTS" id="PR00453">
    <property type="entry name" value="VWFADOMAIN"/>
</dbReference>
<sequence>MGVLIFAIGSGGSDSRELQKVSHKPSFAMYSSRFSDLPVLEQELQSFIETVILDVTQQFPTRTAQSQGPRKDIVFLVDGSDGVGREFAIIQEFIRRVVESLNVGENKIRIGVVQYGDSAQAEMHLNTYATKEAVLNGIREMRQLGGRKRNLGQALQFLSQNVMIPAQGSRKQEGVPQFAIIVSSRPSTDEVSREAFSLKQSGVIPFSIGTREINPTELRVVSYVPKYSFTVDDLPGLYTVQESLINTLTELSDEDIARLRPEFPTYGGKVS</sequence>
<dbReference type="Gene3D" id="3.40.50.410">
    <property type="entry name" value="von Willebrand factor, type A domain"/>
    <property type="match status" value="1"/>
</dbReference>
<comment type="caution">
    <text evidence="2">The sequence shown here is derived from an EMBL/GenBank/DDBJ whole genome shotgun (WGS) entry which is preliminary data.</text>
</comment>
<protein>
    <recommendedName>
        <fullName evidence="1">VWFA domain-containing protein</fullName>
    </recommendedName>
</protein>
<reference evidence="2 3" key="1">
    <citation type="submission" date="2021-06" db="EMBL/GenBank/DDBJ databases">
        <authorList>
            <person name="Palmer J.M."/>
        </authorList>
    </citation>
    <scope>NUCLEOTIDE SEQUENCE [LARGE SCALE GENOMIC DNA]</scope>
    <source>
        <strain evidence="2 3">XR_2019</strain>
        <tissue evidence="2">Muscle</tissue>
    </source>
</reference>
<keyword evidence="3" id="KW-1185">Reference proteome</keyword>